<evidence type="ECO:0000313" key="5">
    <source>
        <dbReference type="EMBL" id="MBL4912080.1"/>
    </source>
</evidence>
<comment type="caution">
    <text evidence="5">The sequence shown here is derived from an EMBL/GenBank/DDBJ whole genome shotgun (WGS) entry which is preliminary data.</text>
</comment>
<evidence type="ECO:0000256" key="1">
    <source>
        <dbReference type="ARBA" id="ARBA00022729"/>
    </source>
</evidence>
<dbReference type="EMBL" id="JAESVD010000001">
    <property type="protein sequence ID" value="MBL4912080.1"/>
    <property type="molecule type" value="Genomic_DNA"/>
</dbReference>
<evidence type="ECO:0000256" key="2">
    <source>
        <dbReference type="ARBA" id="ARBA00022764"/>
    </source>
</evidence>
<keyword evidence="3" id="KW-0143">Chaperone</keyword>
<accession>A0ABS1SVN0</accession>
<proteinExistence type="predicted"/>
<organism evidence="5 6">
    <name type="scientific">Shewanella schlegeliana</name>
    <dbReference type="NCBI Taxonomy" id="190308"/>
    <lineage>
        <taxon>Bacteria</taxon>
        <taxon>Pseudomonadati</taxon>
        <taxon>Pseudomonadota</taxon>
        <taxon>Gammaproteobacteria</taxon>
        <taxon>Alteromonadales</taxon>
        <taxon>Shewanellaceae</taxon>
        <taxon>Shewanella</taxon>
    </lineage>
</organism>
<reference evidence="5 6" key="1">
    <citation type="submission" date="2021-01" db="EMBL/GenBank/DDBJ databases">
        <title>Genome sequence of Shewanella schlegeliana JCM 11561.</title>
        <authorList>
            <person name="Zhang H."/>
            <person name="Li C."/>
        </authorList>
    </citation>
    <scope>NUCLEOTIDE SEQUENCE [LARGE SCALE GENOMIC DNA]</scope>
    <source>
        <strain evidence="5 6">JCM 11561</strain>
    </source>
</reference>
<keyword evidence="6" id="KW-1185">Reference proteome</keyword>
<name>A0ABS1SVN0_9GAMM</name>
<keyword evidence="1 4" id="KW-0732">Signal</keyword>
<keyword evidence="2" id="KW-0574">Periplasm</keyword>
<dbReference type="InterPro" id="IPR010486">
    <property type="entry name" value="HNS-dep_expression_A/B"/>
</dbReference>
<sequence length="99" mass="11308">MLFLAAALSIFPAAQADVTKETKAKDMTCAQFLDVDFETIPVVVGYLYRYNEWTGDIDVVQVDVLDDVDIDELIDYLQKNLVRRPARRLKNSSRPNEPE</sequence>
<evidence type="ECO:0000313" key="6">
    <source>
        <dbReference type="Proteomes" id="UP000604898"/>
    </source>
</evidence>
<feature type="signal peptide" evidence="4">
    <location>
        <begin position="1"/>
        <end position="16"/>
    </location>
</feature>
<evidence type="ECO:0000256" key="3">
    <source>
        <dbReference type="ARBA" id="ARBA00023186"/>
    </source>
</evidence>
<dbReference type="InterPro" id="IPR038303">
    <property type="entry name" value="HdeA/HdeB_sf"/>
</dbReference>
<dbReference type="RefSeq" id="WP_202720365.1">
    <property type="nucleotide sequence ID" value="NZ_BPEX01000018.1"/>
</dbReference>
<gene>
    <name evidence="5" type="ORF">JMA39_02860</name>
</gene>
<protein>
    <submittedName>
        <fullName evidence="5">Uncharacterized protein</fullName>
    </submittedName>
</protein>
<evidence type="ECO:0000256" key="4">
    <source>
        <dbReference type="SAM" id="SignalP"/>
    </source>
</evidence>
<dbReference type="Gene3D" id="1.10.890.10">
    <property type="entry name" value="HNS-dependent expression A"/>
    <property type="match status" value="1"/>
</dbReference>
<dbReference type="Pfam" id="PF06411">
    <property type="entry name" value="HdeA"/>
    <property type="match status" value="1"/>
</dbReference>
<dbReference type="Proteomes" id="UP000604898">
    <property type="component" value="Unassembled WGS sequence"/>
</dbReference>
<feature type="chain" id="PRO_5047211103" evidence="4">
    <location>
        <begin position="17"/>
        <end position="99"/>
    </location>
</feature>